<dbReference type="RefSeq" id="WP_152589786.1">
    <property type="nucleotide sequence ID" value="NZ_CP045226.1"/>
</dbReference>
<dbReference type="KEGG" id="nsh:GXM_04904"/>
<reference evidence="1 2" key="1">
    <citation type="submission" date="2019-10" db="EMBL/GenBank/DDBJ databases">
        <title>Genomic and transcriptomic insights into the perfect genentic adaptation of a filamentous nitrogen-fixing cyanobacterium to rice fields.</title>
        <authorList>
            <person name="Chen Z."/>
        </authorList>
    </citation>
    <scope>NUCLEOTIDE SEQUENCE [LARGE SCALE GENOMIC DNA]</scope>
    <source>
        <strain evidence="1">CCNUC1</strain>
    </source>
</reference>
<protein>
    <recommendedName>
        <fullName evidence="3">EcsC family protein</fullName>
    </recommendedName>
</protein>
<name>A0A5P8W420_9NOSO</name>
<accession>A0A5P8W420</accession>
<dbReference type="AlphaFoldDB" id="A0A5P8W420"/>
<evidence type="ECO:0008006" key="3">
    <source>
        <dbReference type="Google" id="ProtNLM"/>
    </source>
</evidence>
<gene>
    <name evidence="1" type="ORF">GXM_04904</name>
</gene>
<dbReference type="Proteomes" id="UP000326678">
    <property type="component" value="Chromosome Gxm1"/>
</dbReference>
<dbReference type="EMBL" id="CP045226">
    <property type="protein sequence ID" value="QFS47412.1"/>
    <property type="molecule type" value="Genomic_DNA"/>
</dbReference>
<organism evidence="1 2">
    <name type="scientific">Nostoc sphaeroides CCNUC1</name>
    <dbReference type="NCBI Taxonomy" id="2653204"/>
    <lineage>
        <taxon>Bacteria</taxon>
        <taxon>Bacillati</taxon>
        <taxon>Cyanobacteriota</taxon>
        <taxon>Cyanophyceae</taxon>
        <taxon>Nostocales</taxon>
        <taxon>Nostocaceae</taxon>
        <taxon>Nostoc</taxon>
    </lineage>
</organism>
<sequence length="202" mass="21315">MDFESIMNMPAIAQAIAYAIEDGRQWGLSFANNFYWVGNRDNIANLMILESTAWSVGNGIFSGFIGVAGIPTDITITLYSNIKLASALFALYGIDTRSESARVPVLAAAAGVSVSELANQLGTQVGSQAIQKTLMSIPGKTFAEINKALGIKLISKAGEKTLVNVATIMPFIGSAIGGTVNGVMMNACGHAVIAFIHAWNRL</sequence>
<proteinExistence type="predicted"/>
<keyword evidence="2" id="KW-1185">Reference proteome</keyword>
<evidence type="ECO:0000313" key="1">
    <source>
        <dbReference type="EMBL" id="QFS47412.1"/>
    </source>
</evidence>
<evidence type="ECO:0000313" key="2">
    <source>
        <dbReference type="Proteomes" id="UP000326678"/>
    </source>
</evidence>